<dbReference type="Gene3D" id="1.20.1250.20">
    <property type="entry name" value="MFS general substrate transporter like domains"/>
    <property type="match status" value="1"/>
</dbReference>
<sequence>MEGREDSLPTDDSEHGASIRGQAVSDAIESDRVSVERRRMSFSSERISLSAEAGEKTRAGCCAATSHEKTNMRPESGSRKTAGQPDGRQLPSELIELKTSTIMQHYYPEGGWGWVICACAFLVHGLTTGLQLSFGVFYMQVLRRFGEDKKSEAEWIGAMSMSCAFLVAPVAVAVCRRKSIRLTAVVGGMVTALGCLFTSFASQMHHIFVSYSIFMSCGLGIARETSSLMIGQYFKRKREFVEVFVQSGTGLGIAIMSVLLKDLIKLLDWRLGLHVVTGVTFISFFLGMFYRPASLYHPQRRAILHLKNQKRKVKGRKNLQDKAPFIDFSPLKEKTLQIIIFSAFLASFGAYTPCFYLVYIAKNEGLEENSILLLQVFLGLAYSLGCYAFSLPILKNTPQCRISRLYVFQTTMLGLAISILSFCALNGYYGYVLFVWFYGIFCGGYQYSLKMHLYEKVRPNYFDGSWGYLQFCQFIPVLIGIPVTGYINKGKRPKMGFIFSCGCILAGTLALFLINIRRKANKTSNQVTTNCTADQNCYEIEHSLSLRNTDLCTCSNKMGHERSTPLEKFQRGILFATSANVVDSEKGPDYLVCISEERLANLGENNIVDELRGGE</sequence>
<evidence type="ECO:0000313" key="4">
    <source>
        <dbReference type="RefSeq" id="XP_022238040.1"/>
    </source>
</evidence>
<dbReference type="GeneID" id="111085114"/>
<protein>
    <submittedName>
        <fullName evidence="4">Monocarboxylate transporter 10-like</fullName>
    </submittedName>
</protein>
<feature type="transmembrane region" description="Helical" evidence="2">
    <location>
        <begin position="468"/>
        <end position="488"/>
    </location>
</feature>
<feature type="transmembrane region" description="Helical" evidence="2">
    <location>
        <begin position="428"/>
        <end position="447"/>
    </location>
</feature>
<evidence type="ECO:0000256" key="2">
    <source>
        <dbReference type="SAM" id="Phobius"/>
    </source>
</evidence>
<accession>A0ABM1S335</accession>
<evidence type="ECO:0000256" key="1">
    <source>
        <dbReference type="SAM" id="MobiDB-lite"/>
    </source>
</evidence>
<dbReference type="InterPro" id="IPR050327">
    <property type="entry name" value="Proton-linked_MCT"/>
</dbReference>
<feature type="region of interest" description="Disordered" evidence="1">
    <location>
        <begin position="1"/>
        <end position="51"/>
    </location>
</feature>
<dbReference type="PANTHER" id="PTHR11360">
    <property type="entry name" value="MONOCARBOXYLATE TRANSPORTER"/>
    <property type="match status" value="1"/>
</dbReference>
<feature type="transmembrane region" description="Helical" evidence="2">
    <location>
        <begin position="243"/>
        <end position="260"/>
    </location>
</feature>
<dbReference type="CDD" id="cd17352">
    <property type="entry name" value="MFS_MCT_SLC16"/>
    <property type="match status" value="1"/>
</dbReference>
<keyword evidence="2" id="KW-1133">Transmembrane helix</keyword>
<dbReference type="Pfam" id="PF07690">
    <property type="entry name" value="MFS_1"/>
    <property type="match status" value="1"/>
</dbReference>
<proteinExistence type="predicted"/>
<feature type="region of interest" description="Disordered" evidence="1">
    <location>
        <begin position="65"/>
        <end position="88"/>
    </location>
</feature>
<feature type="transmembrane region" description="Helical" evidence="2">
    <location>
        <begin position="182"/>
        <end position="200"/>
    </location>
</feature>
<dbReference type="InterPro" id="IPR036259">
    <property type="entry name" value="MFS_trans_sf"/>
</dbReference>
<feature type="transmembrane region" description="Helical" evidence="2">
    <location>
        <begin position="112"/>
        <end position="135"/>
    </location>
</feature>
<dbReference type="Proteomes" id="UP000694941">
    <property type="component" value="Unplaced"/>
</dbReference>
<feature type="transmembrane region" description="Helical" evidence="2">
    <location>
        <begin position="371"/>
        <end position="393"/>
    </location>
</feature>
<feature type="compositionally biased region" description="Basic and acidic residues" evidence="1">
    <location>
        <begin position="1"/>
        <end position="17"/>
    </location>
</feature>
<name>A0ABM1S335_LIMPO</name>
<gene>
    <name evidence="4" type="primary">LOC111085114</name>
</gene>
<feature type="transmembrane region" description="Helical" evidence="2">
    <location>
        <begin position="338"/>
        <end position="359"/>
    </location>
</feature>
<dbReference type="SUPFAM" id="SSF103473">
    <property type="entry name" value="MFS general substrate transporter"/>
    <property type="match status" value="1"/>
</dbReference>
<dbReference type="InterPro" id="IPR011701">
    <property type="entry name" value="MFS"/>
</dbReference>
<feature type="transmembrane region" description="Helical" evidence="2">
    <location>
        <begin position="494"/>
        <end position="514"/>
    </location>
</feature>
<keyword evidence="2" id="KW-0812">Transmembrane</keyword>
<feature type="transmembrane region" description="Helical" evidence="2">
    <location>
        <begin position="405"/>
        <end position="422"/>
    </location>
</feature>
<reference evidence="4" key="1">
    <citation type="submission" date="2025-08" db="UniProtKB">
        <authorList>
            <consortium name="RefSeq"/>
        </authorList>
    </citation>
    <scope>IDENTIFICATION</scope>
    <source>
        <tissue evidence="4">Muscle</tissue>
    </source>
</reference>
<keyword evidence="2" id="KW-0472">Membrane</keyword>
<feature type="transmembrane region" description="Helical" evidence="2">
    <location>
        <begin position="206"/>
        <end position="222"/>
    </location>
</feature>
<feature type="transmembrane region" description="Helical" evidence="2">
    <location>
        <begin position="155"/>
        <end position="175"/>
    </location>
</feature>
<dbReference type="PANTHER" id="PTHR11360:SF251">
    <property type="entry name" value="MAJOR FACILITATOR SUPERFAMILY (MFS) PROFILE DOMAIN-CONTAINING PROTEIN"/>
    <property type="match status" value="1"/>
</dbReference>
<dbReference type="RefSeq" id="XP_022238040.1">
    <property type="nucleotide sequence ID" value="XM_022382332.1"/>
</dbReference>
<feature type="compositionally biased region" description="Basic and acidic residues" evidence="1">
    <location>
        <begin position="29"/>
        <end position="39"/>
    </location>
</feature>
<organism evidence="3 4">
    <name type="scientific">Limulus polyphemus</name>
    <name type="common">Atlantic horseshoe crab</name>
    <dbReference type="NCBI Taxonomy" id="6850"/>
    <lineage>
        <taxon>Eukaryota</taxon>
        <taxon>Metazoa</taxon>
        <taxon>Ecdysozoa</taxon>
        <taxon>Arthropoda</taxon>
        <taxon>Chelicerata</taxon>
        <taxon>Merostomata</taxon>
        <taxon>Xiphosura</taxon>
        <taxon>Limulidae</taxon>
        <taxon>Limulus</taxon>
    </lineage>
</organism>
<keyword evidence="3" id="KW-1185">Reference proteome</keyword>
<evidence type="ECO:0000313" key="3">
    <source>
        <dbReference type="Proteomes" id="UP000694941"/>
    </source>
</evidence>
<feature type="transmembrane region" description="Helical" evidence="2">
    <location>
        <begin position="272"/>
        <end position="290"/>
    </location>
</feature>
<feature type="compositionally biased region" description="Basic and acidic residues" evidence="1">
    <location>
        <begin position="66"/>
        <end position="78"/>
    </location>
</feature>